<keyword evidence="2" id="KW-0732">Signal</keyword>
<dbReference type="VEuPathDB" id="FungiDB:PSHT_16302"/>
<feature type="region of interest" description="Disordered" evidence="1">
    <location>
        <begin position="71"/>
        <end position="121"/>
    </location>
</feature>
<keyword evidence="4" id="KW-1185">Reference proteome</keyword>
<reference evidence="3" key="1">
    <citation type="submission" date="2017-12" db="EMBL/GenBank/DDBJ databases">
        <title>Gene loss provides genomic basis for host adaptation in cereal stripe rust fungi.</title>
        <authorList>
            <person name="Xia C."/>
        </authorList>
    </citation>
    <scope>NUCLEOTIDE SEQUENCE [LARGE SCALE GENOMIC DNA]</scope>
    <source>
        <strain evidence="3">93-210</strain>
    </source>
</reference>
<name>A0A2S4UCW3_9BASI</name>
<feature type="compositionally biased region" description="Basic and acidic residues" evidence="1">
    <location>
        <begin position="78"/>
        <end position="93"/>
    </location>
</feature>
<dbReference type="PANTHER" id="PTHR46177">
    <property type="entry name" value="INTEGRASE CATALYTIC DOMAIN-CONTAINING PROTEIN"/>
    <property type="match status" value="1"/>
</dbReference>
<feature type="non-terminal residue" evidence="3">
    <location>
        <position position="229"/>
    </location>
</feature>
<evidence type="ECO:0000256" key="2">
    <source>
        <dbReference type="SAM" id="SignalP"/>
    </source>
</evidence>
<dbReference type="AlphaFoldDB" id="A0A2S4UCW3"/>
<proteinExistence type="predicted"/>
<accession>A0A2S4UCW3</accession>
<evidence type="ECO:0000256" key="1">
    <source>
        <dbReference type="SAM" id="MobiDB-lite"/>
    </source>
</evidence>
<dbReference type="PANTHER" id="PTHR46177:SF1">
    <property type="entry name" value="INTEGRASE CATALYTIC DOMAIN-CONTAINING PROTEIN"/>
    <property type="match status" value="1"/>
</dbReference>
<organism evidence="3 4">
    <name type="scientific">Puccinia striiformis</name>
    <dbReference type="NCBI Taxonomy" id="27350"/>
    <lineage>
        <taxon>Eukaryota</taxon>
        <taxon>Fungi</taxon>
        <taxon>Dikarya</taxon>
        <taxon>Basidiomycota</taxon>
        <taxon>Pucciniomycotina</taxon>
        <taxon>Pucciniomycetes</taxon>
        <taxon>Pucciniales</taxon>
        <taxon>Pucciniaceae</taxon>
        <taxon>Puccinia</taxon>
    </lineage>
</organism>
<feature type="compositionally biased region" description="Polar residues" evidence="1">
    <location>
        <begin position="94"/>
        <end position="121"/>
    </location>
</feature>
<evidence type="ECO:0000313" key="3">
    <source>
        <dbReference type="EMBL" id="POV95100.1"/>
    </source>
</evidence>
<evidence type="ECO:0000313" key="4">
    <source>
        <dbReference type="Proteomes" id="UP000239156"/>
    </source>
</evidence>
<feature type="chain" id="PRO_5015703839" evidence="2">
    <location>
        <begin position="19"/>
        <end position="229"/>
    </location>
</feature>
<dbReference type="EMBL" id="PKSL01000365">
    <property type="protein sequence ID" value="POV95100.1"/>
    <property type="molecule type" value="Genomic_DNA"/>
</dbReference>
<protein>
    <submittedName>
        <fullName evidence="3">Uncharacterized protein</fullName>
    </submittedName>
</protein>
<feature type="non-terminal residue" evidence="3">
    <location>
        <position position="1"/>
    </location>
</feature>
<gene>
    <name evidence="3" type="ORF">PSTT_16462</name>
</gene>
<dbReference type="VEuPathDB" id="FungiDB:PSTT_16462"/>
<comment type="caution">
    <text evidence="3">The sequence shown here is derived from an EMBL/GenBank/DDBJ whole genome shotgun (WGS) entry which is preliminary data.</text>
</comment>
<feature type="signal peptide" evidence="2">
    <location>
        <begin position="1"/>
        <end position="18"/>
    </location>
</feature>
<sequence>HLLCIIIHIVHLTIIKSGIHIYHYVVLRVDIPPFLNKSTTHYYPTHALLSTTTLSTNPSIIVFEINNPTSDFNQHSPNHSDAEDHASTKHCEKLSSSNDEQSPSLDNMSEPPSNTNTHGLTISPQHLARKRKEWNLCQTPILVPLSPEIQASILSSHSKGLNLREMNASLYADTGVEVGCRTLQHYLKRLGLKLLPKDILDGKVTMNQVYNTIHNAWIIFFRITQDIAG</sequence>
<dbReference type="Proteomes" id="UP000239156">
    <property type="component" value="Unassembled WGS sequence"/>
</dbReference>